<gene>
    <name evidence="3" type="ORF">BQ4739_LOCUS8230</name>
</gene>
<feature type="compositionally biased region" description="Low complexity" evidence="2">
    <location>
        <begin position="341"/>
        <end position="362"/>
    </location>
</feature>
<proteinExistence type="predicted"/>
<accession>A0A383VQU8</accession>
<dbReference type="EMBL" id="FNXT01000818">
    <property type="protein sequence ID" value="SZX67887.1"/>
    <property type="molecule type" value="Genomic_DNA"/>
</dbReference>
<dbReference type="AlphaFoldDB" id="A0A383VQU8"/>
<evidence type="ECO:0000256" key="2">
    <source>
        <dbReference type="SAM" id="MobiDB-lite"/>
    </source>
</evidence>
<dbReference type="GO" id="GO:0003713">
    <property type="term" value="F:transcription coactivator activity"/>
    <property type="evidence" value="ECO:0007669"/>
    <property type="project" value="TreeGrafter"/>
</dbReference>
<feature type="compositionally biased region" description="Low complexity" evidence="2">
    <location>
        <begin position="118"/>
        <end position="143"/>
    </location>
</feature>
<protein>
    <submittedName>
        <fullName evidence="3">Uncharacterized protein</fullName>
    </submittedName>
</protein>
<evidence type="ECO:0000256" key="1">
    <source>
        <dbReference type="SAM" id="Coils"/>
    </source>
</evidence>
<evidence type="ECO:0000313" key="3">
    <source>
        <dbReference type="EMBL" id="SZX67887.1"/>
    </source>
</evidence>
<dbReference type="PANTHER" id="PTHR46007">
    <property type="entry name" value="MEDIATOR OF RNA POLYMERASE II TRANSCRIPTION SUBUNIT 12"/>
    <property type="match status" value="1"/>
</dbReference>
<dbReference type="Proteomes" id="UP000256970">
    <property type="component" value="Unassembled WGS sequence"/>
</dbReference>
<dbReference type="GO" id="GO:0045944">
    <property type="term" value="P:positive regulation of transcription by RNA polymerase II"/>
    <property type="evidence" value="ECO:0007669"/>
    <property type="project" value="TreeGrafter"/>
</dbReference>
<organism evidence="3 4">
    <name type="scientific">Tetradesmus obliquus</name>
    <name type="common">Green alga</name>
    <name type="synonym">Acutodesmus obliquus</name>
    <dbReference type="NCBI Taxonomy" id="3088"/>
    <lineage>
        <taxon>Eukaryota</taxon>
        <taxon>Viridiplantae</taxon>
        <taxon>Chlorophyta</taxon>
        <taxon>core chlorophytes</taxon>
        <taxon>Chlorophyceae</taxon>
        <taxon>CS clade</taxon>
        <taxon>Sphaeropleales</taxon>
        <taxon>Scenedesmaceae</taxon>
        <taxon>Tetradesmus</taxon>
    </lineage>
</organism>
<dbReference type="InterPro" id="IPR051647">
    <property type="entry name" value="Mediator_comp_sub12"/>
</dbReference>
<feature type="coiled-coil region" evidence="1">
    <location>
        <begin position="20"/>
        <end position="47"/>
    </location>
</feature>
<name>A0A383VQU8_TETOB</name>
<dbReference type="GO" id="GO:0016592">
    <property type="term" value="C:mediator complex"/>
    <property type="evidence" value="ECO:0007669"/>
    <property type="project" value="TreeGrafter"/>
</dbReference>
<sequence>MDKRNFPKIRVGAGTPRYKIEQLEQLLQQKNRQLAKLKKTRQVLAEREQVVSSCISAQVDLLEVLGRLTFSLPEPDDAAYEAKATAAVEALLKDMEVAQLMQTADSITASMSIDSDSTQQQQQQEVSGQQGSTSTQQQQQQQGEPWTVMIMRTFLTSPECMATLRRLSTATAADLAATIRKETMELGFAVARYAHPSYMPPAAVAALEDPEQQQLMQRCNEQLHAATNALGRTVLLLHVVRDKVLNMSTLNLETLQVEAPPDNFWEVLNISTLNLETLQVEAPPDNFWEDVAAKLDIPPPHMAQLHTGFLIYNAKRSELIHQMQQTMGELQQLLKPLTQQQQELQEQDQQQHLADKQQQVQDALRSGGSNSSDSHFLLAADNATAAAQQGSQPGSAAAAAAATAAAPDMLECMEDADRLLQQLSRQVWSLREASRCLIFHFVNVVDPLQMSLAAVHSWPFIMQPPPIIEVLVKQTVAAQQQDNSDTDDDA</sequence>
<dbReference type="PANTHER" id="PTHR46007:SF8">
    <property type="entry name" value="C2H2-TYPE DOMAIN-CONTAINING PROTEIN"/>
    <property type="match status" value="1"/>
</dbReference>
<evidence type="ECO:0000313" key="4">
    <source>
        <dbReference type="Proteomes" id="UP000256970"/>
    </source>
</evidence>
<feature type="region of interest" description="Disordered" evidence="2">
    <location>
        <begin position="341"/>
        <end position="371"/>
    </location>
</feature>
<feature type="region of interest" description="Disordered" evidence="2">
    <location>
        <begin position="111"/>
        <end position="143"/>
    </location>
</feature>
<keyword evidence="4" id="KW-1185">Reference proteome</keyword>
<reference evidence="3 4" key="1">
    <citation type="submission" date="2016-10" db="EMBL/GenBank/DDBJ databases">
        <authorList>
            <person name="Cai Z."/>
        </authorList>
    </citation>
    <scope>NUCLEOTIDE SEQUENCE [LARGE SCALE GENOMIC DNA]</scope>
</reference>
<keyword evidence="1" id="KW-0175">Coiled coil</keyword>